<gene>
    <name evidence="2" type="ORF">EKO23_04775</name>
</gene>
<accession>A0A4Q4ZJN5</accession>
<reference evidence="2 3" key="1">
    <citation type="submission" date="2019-01" db="EMBL/GenBank/DDBJ databases">
        <title>Nocardioides guangzhouensis sp. nov., an actinobacterium isolated from soil.</title>
        <authorList>
            <person name="Fu Y."/>
            <person name="Cai Y."/>
            <person name="Lin Z."/>
            <person name="Chen P."/>
        </authorList>
    </citation>
    <scope>NUCLEOTIDE SEQUENCE [LARGE SCALE GENOMIC DNA]</scope>
    <source>
        <strain evidence="2 3">130</strain>
    </source>
</reference>
<name>A0A4Q4ZJN5_9ACTN</name>
<evidence type="ECO:0000313" key="3">
    <source>
        <dbReference type="Proteomes" id="UP000295198"/>
    </source>
</evidence>
<dbReference type="Proteomes" id="UP000295198">
    <property type="component" value="Unassembled WGS sequence"/>
</dbReference>
<dbReference type="OrthoDB" id="10001553at2"/>
<protein>
    <submittedName>
        <fullName evidence="2">Uncharacterized protein</fullName>
    </submittedName>
</protein>
<organism evidence="2 3">
    <name type="scientific">Nocardioides guangzhouensis</name>
    <dbReference type="NCBI Taxonomy" id="2497878"/>
    <lineage>
        <taxon>Bacteria</taxon>
        <taxon>Bacillati</taxon>
        <taxon>Actinomycetota</taxon>
        <taxon>Actinomycetes</taxon>
        <taxon>Propionibacteriales</taxon>
        <taxon>Nocardioidaceae</taxon>
        <taxon>Nocardioides</taxon>
    </lineage>
</organism>
<dbReference type="RefSeq" id="WP_134714632.1">
    <property type="nucleotide sequence ID" value="NZ_SDKM01000005.1"/>
</dbReference>
<keyword evidence="3" id="KW-1185">Reference proteome</keyword>
<dbReference type="EMBL" id="SDKM01000005">
    <property type="protein sequence ID" value="RYP87711.1"/>
    <property type="molecule type" value="Genomic_DNA"/>
</dbReference>
<evidence type="ECO:0000256" key="1">
    <source>
        <dbReference type="SAM" id="MobiDB-lite"/>
    </source>
</evidence>
<dbReference type="AlphaFoldDB" id="A0A4Q4ZJN5"/>
<proteinExistence type="predicted"/>
<sequence>MSPTSSTSASCASRTRPPAPPPQSPSRSSAPGTIAGLRERAAELQGRLGHADALVETLRDQLSIKDRQLAKQGDQITQLIARLGMIGGAA</sequence>
<feature type="compositionally biased region" description="Low complexity" evidence="1">
    <location>
        <begin position="1"/>
        <end position="16"/>
    </location>
</feature>
<comment type="caution">
    <text evidence="2">The sequence shown here is derived from an EMBL/GenBank/DDBJ whole genome shotgun (WGS) entry which is preliminary data.</text>
</comment>
<evidence type="ECO:0000313" key="2">
    <source>
        <dbReference type="EMBL" id="RYP87711.1"/>
    </source>
</evidence>
<feature type="region of interest" description="Disordered" evidence="1">
    <location>
        <begin position="1"/>
        <end position="33"/>
    </location>
</feature>